<dbReference type="RefSeq" id="WP_011645123.1">
    <property type="nucleotide sequence ID" value="NZ_ARYI01000006.1"/>
</dbReference>
<keyword evidence="1" id="KW-0732">Signal</keyword>
<dbReference type="PROSITE" id="PS51257">
    <property type="entry name" value="PROKAR_LIPOPROTEIN"/>
    <property type="match status" value="1"/>
</dbReference>
<evidence type="ECO:0000259" key="2">
    <source>
        <dbReference type="Pfam" id="PF05229"/>
    </source>
</evidence>
<keyword evidence="3" id="KW-0449">Lipoprotein</keyword>
<protein>
    <submittedName>
        <fullName evidence="3">Putative lipoprotein</fullName>
    </submittedName>
</protein>
<evidence type="ECO:0000313" key="3">
    <source>
        <dbReference type="EMBL" id="KCZ94902.1"/>
    </source>
</evidence>
<dbReference type="SMART" id="SM00972">
    <property type="entry name" value="SCPU"/>
    <property type="match status" value="1"/>
</dbReference>
<dbReference type="Proteomes" id="UP000025061">
    <property type="component" value="Unassembled WGS sequence"/>
</dbReference>
<proteinExistence type="predicted"/>
<dbReference type="InterPro" id="IPR053167">
    <property type="entry name" value="Spore_coat_component"/>
</dbReference>
<accession>A0A059FWC1</accession>
<dbReference type="InterPro" id="IPR007893">
    <property type="entry name" value="Spore_coat_U/FanG"/>
</dbReference>
<dbReference type="EMBL" id="ARYI01000006">
    <property type="protein sequence ID" value="KCZ94902.1"/>
    <property type="molecule type" value="Genomic_DNA"/>
</dbReference>
<comment type="caution">
    <text evidence="3">The sequence shown here is derived from an EMBL/GenBank/DDBJ whole genome shotgun (WGS) entry which is preliminary data.</text>
</comment>
<evidence type="ECO:0000313" key="4">
    <source>
        <dbReference type="Proteomes" id="UP000025061"/>
    </source>
</evidence>
<feature type="chain" id="PRO_5001573427" evidence="1">
    <location>
        <begin position="21"/>
        <end position="152"/>
    </location>
</feature>
<keyword evidence="4" id="KW-1185">Reference proteome</keyword>
<evidence type="ECO:0000256" key="1">
    <source>
        <dbReference type="SAM" id="SignalP"/>
    </source>
</evidence>
<name>A0A059FWC1_9PROT</name>
<dbReference type="PANTHER" id="PTHR37089">
    <property type="entry name" value="PROTEIN U-RELATED"/>
    <property type="match status" value="1"/>
</dbReference>
<dbReference type="AlphaFoldDB" id="A0A059FWC1"/>
<reference evidence="3 4" key="1">
    <citation type="submission" date="2013-04" db="EMBL/GenBank/DDBJ databases">
        <title>Hyphomonas hirschiana VP5 Genome Sequencing.</title>
        <authorList>
            <person name="Lai Q."/>
            <person name="Shao Z."/>
        </authorList>
    </citation>
    <scope>NUCLEOTIDE SEQUENCE [LARGE SCALE GENOMIC DNA]</scope>
    <source>
        <strain evidence="3 4">VP5</strain>
    </source>
</reference>
<gene>
    <name evidence="3" type="ORF">HHI_08908</name>
</gene>
<dbReference type="Pfam" id="PF05229">
    <property type="entry name" value="SCPU"/>
    <property type="match status" value="1"/>
</dbReference>
<organism evidence="3 4">
    <name type="scientific">Hyphomonas hirschiana VP5</name>
    <dbReference type="NCBI Taxonomy" id="1280951"/>
    <lineage>
        <taxon>Bacteria</taxon>
        <taxon>Pseudomonadati</taxon>
        <taxon>Pseudomonadota</taxon>
        <taxon>Alphaproteobacteria</taxon>
        <taxon>Hyphomonadales</taxon>
        <taxon>Hyphomonadaceae</taxon>
        <taxon>Hyphomonas</taxon>
    </lineage>
</organism>
<dbReference type="PATRIC" id="fig|1280951.3.peg.1799"/>
<feature type="domain" description="Spore coat protein U/FanG" evidence="2">
    <location>
        <begin position="13"/>
        <end position="149"/>
    </location>
</feature>
<sequence>MWRLIVLVLSLFVLVCPALAQSCTVSSTPLSFTPYHAFSGNASTGSATVTVSCSGLLFVGASYEVRLGGGQSGNIMARKMKQASSGQELSYQVYTQSAQVWGNGVQGSTINDFFLLGLLARSRAHPITGTIPANQQVNSGSYSDAVTMTVIW</sequence>
<feature type="signal peptide" evidence="1">
    <location>
        <begin position="1"/>
        <end position="20"/>
    </location>
</feature>
<dbReference type="OrthoDB" id="582666at2"/>